<sequence>MKKDRPTLVHLTSSLKIGGAESVLCSLLNHPDTQQFDHHVIYFHDGPYSERLRAKGITLHQVTGFVSLYDPIFCVRLYRLIQTIRPQGIH</sequence>
<accession>X0XZX6</accession>
<dbReference type="EMBL" id="BARS01046216">
    <property type="protein sequence ID" value="GAG40717.1"/>
    <property type="molecule type" value="Genomic_DNA"/>
</dbReference>
<dbReference type="AlphaFoldDB" id="X0XZX6"/>
<evidence type="ECO:0008006" key="2">
    <source>
        <dbReference type="Google" id="ProtNLM"/>
    </source>
</evidence>
<comment type="caution">
    <text evidence="1">The sequence shown here is derived from an EMBL/GenBank/DDBJ whole genome shotgun (WGS) entry which is preliminary data.</text>
</comment>
<name>X0XZX6_9ZZZZ</name>
<organism evidence="1">
    <name type="scientific">marine sediment metagenome</name>
    <dbReference type="NCBI Taxonomy" id="412755"/>
    <lineage>
        <taxon>unclassified sequences</taxon>
        <taxon>metagenomes</taxon>
        <taxon>ecological metagenomes</taxon>
    </lineage>
</organism>
<gene>
    <name evidence="1" type="ORF">S01H1_69591</name>
</gene>
<dbReference type="SUPFAM" id="SSF53756">
    <property type="entry name" value="UDP-Glycosyltransferase/glycogen phosphorylase"/>
    <property type="match status" value="1"/>
</dbReference>
<reference evidence="1" key="1">
    <citation type="journal article" date="2014" name="Front. Microbiol.">
        <title>High frequency of phylogenetically diverse reductive dehalogenase-homologous genes in deep subseafloor sedimentary metagenomes.</title>
        <authorList>
            <person name="Kawai M."/>
            <person name="Futagami T."/>
            <person name="Toyoda A."/>
            <person name="Takaki Y."/>
            <person name="Nishi S."/>
            <person name="Hori S."/>
            <person name="Arai W."/>
            <person name="Tsubouchi T."/>
            <person name="Morono Y."/>
            <person name="Uchiyama I."/>
            <person name="Ito T."/>
            <person name="Fujiyama A."/>
            <person name="Inagaki F."/>
            <person name="Takami H."/>
        </authorList>
    </citation>
    <scope>NUCLEOTIDE SEQUENCE</scope>
    <source>
        <strain evidence="1">Expedition CK06-06</strain>
    </source>
</reference>
<evidence type="ECO:0000313" key="1">
    <source>
        <dbReference type="EMBL" id="GAG40717.1"/>
    </source>
</evidence>
<protein>
    <recommendedName>
        <fullName evidence="2">Glycosyltransferase subfamily 4-like N-terminal domain-containing protein</fullName>
    </recommendedName>
</protein>
<feature type="non-terminal residue" evidence="1">
    <location>
        <position position="90"/>
    </location>
</feature>
<proteinExistence type="predicted"/>